<dbReference type="STRING" id="765915.A0A1Y2HRS3"/>
<dbReference type="GO" id="GO:0046872">
    <property type="term" value="F:metal ion binding"/>
    <property type="evidence" value="ECO:0007669"/>
    <property type="project" value="InterPro"/>
</dbReference>
<dbReference type="PANTHER" id="PTHR18866:SF33">
    <property type="entry name" value="METHYLCROTONOYL-COA CARBOXYLASE SUBUNIT ALPHA, MITOCHONDRIAL-RELATED"/>
    <property type="match status" value="1"/>
</dbReference>
<dbReference type="SUPFAM" id="SSF51246">
    <property type="entry name" value="Rudiment single hybrid motif"/>
    <property type="match status" value="1"/>
</dbReference>
<evidence type="ECO:0000313" key="15">
    <source>
        <dbReference type="Proteomes" id="UP000193411"/>
    </source>
</evidence>
<evidence type="ECO:0000256" key="9">
    <source>
        <dbReference type="ARBA" id="ARBA00023267"/>
    </source>
</evidence>
<dbReference type="Pfam" id="PF18140">
    <property type="entry name" value="PCC_BT"/>
    <property type="match status" value="1"/>
</dbReference>
<dbReference type="SMART" id="SM00878">
    <property type="entry name" value="Biotin_carb_C"/>
    <property type="match status" value="1"/>
</dbReference>
<dbReference type="Pfam" id="PF00364">
    <property type="entry name" value="Biotin_lipoyl"/>
    <property type="match status" value="1"/>
</dbReference>
<feature type="domain" description="ATP-grasp" evidence="12">
    <location>
        <begin position="159"/>
        <end position="356"/>
    </location>
</feature>
<keyword evidence="15" id="KW-1185">Reference proteome</keyword>
<feature type="domain" description="Lipoyl-binding" evidence="11">
    <location>
        <begin position="664"/>
        <end position="739"/>
    </location>
</feature>
<keyword evidence="7" id="KW-0443">Lipid metabolism</keyword>
<dbReference type="EMBL" id="MCFL01000017">
    <property type="protein sequence ID" value="ORZ36413.1"/>
    <property type="molecule type" value="Genomic_DNA"/>
</dbReference>
<evidence type="ECO:0000256" key="1">
    <source>
        <dbReference type="ARBA" id="ARBA00001953"/>
    </source>
</evidence>
<gene>
    <name evidence="14" type="ORF">BCR44DRAFT_63358</name>
</gene>
<dbReference type="Pfam" id="PF00289">
    <property type="entry name" value="Biotin_carb_N"/>
    <property type="match status" value="1"/>
</dbReference>
<dbReference type="InterPro" id="IPR016185">
    <property type="entry name" value="PreATP-grasp_dom_sf"/>
</dbReference>
<dbReference type="FunFam" id="2.40.50.100:FF:000003">
    <property type="entry name" value="Acetyl-CoA carboxylase biotin carboxyl carrier protein"/>
    <property type="match status" value="1"/>
</dbReference>
<dbReference type="PROSITE" id="PS50968">
    <property type="entry name" value="BIOTINYL_LIPOYL"/>
    <property type="match status" value="1"/>
</dbReference>
<dbReference type="GO" id="GO:0005524">
    <property type="term" value="F:ATP binding"/>
    <property type="evidence" value="ECO:0007669"/>
    <property type="project" value="UniProtKB-UniRule"/>
</dbReference>
<dbReference type="Pfam" id="PF02786">
    <property type="entry name" value="CPSase_L_D2"/>
    <property type="match status" value="1"/>
</dbReference>
<comment type="subcellular location">
    <subcellularLocation>
        <location evidence="2">Mitochondrion matrix</location>
    </subcellularLocation>
</comment>
<dbReference type="GO" id="GO:0006629">
    <property type="term" value="P:lipid metabolic process"/>
    <property type="evidence" value="ECO:0007669"/>
    <property type="project" value="UniProtKB-KW"/>
</dbReference>
<feature type="domain" description="Biotin carboxylation" evidence="13">
    <location>
        <begin position="40"/>
        <end position="500"/>
    </location>
</feature>
<dbReference type="FunFam" id="3.30.1490.20:FF:000003">
    <property type="entry name" value="acetyl-CoA carboxylase isoform X1"/>
    <property type="match status" value="1"/>
</dbReference>
<dbReference type="SUPFAM" id="SSF56059">
    <property type="entry name" value="Glutathione synthetase ATP-binding domain-like"/>
    <property type="match status" value="1"/>
</dbReference>
<comment type="cofactor">
    <cofactor evidence="1">
        <name>biotin</name>
        <dbReference type="ChEBI" id="CHEBI:57586"/>
    </cofactor>
</comment>
<evidence type="ECO:0000256" key="8">
    <source>
        <dbReference type="ARBA" id="ARBA00023128"/>
    </source>
</evidence>
<dbReference type="Gene3D" id="3.30.470.20">
    <property type="entry name" value="ATP-grasp fold, B domain"/>
    <property type="match status" value="1"/>
</dbReference>
<name>A0A1Y2HRS3_9FUNG</name>
<evidence type="ECO:0000256" key="5">
    <source>
        <dbReference type="ARBA" id="ARBA00022840"/>
    </source>
</evidence>
<reference evidence="14 15" key="1">
    <citation type="submission" date="2016-07" db="EMBL/GenBank/DDBJ databases">
        <title>Pervasive Adenine N6-methylation of Active Genes in Fungi.</title>
        <authorList>
            <consortium name="DOE Joint Genome Institute"/>
            <person name="Mondo S.J."/>
            <person name="Dannebaum R.O."/>
            <person name="Kuo R.C."/>
            <person name="Labutti K."/>
            <person name="Haridas S."/>
            <person name="Kuo A."/>
            <person name="Salamov A."/>
            <person name="Ahrendt S.R."/>
            <person name="Lipzen A."/>
            <person name="Sullivan W."/>
            <person name="Andreopoulos W.B."/>
            <person name="Clum A."/>
            <person name="Lindquist E."/>
            <person name="Daum C."/>
            <person name="Ramamoorthy G.K."/>
            <person name="Gryganskyi A."/>
            <person name="Culley D."/>
            <person name="Magnuson J.K."/>
            <person name="James T.Y."/>
            <person name="O'Malley M.A."/>
            <person name="Stajich J.E."/>
            <person name="Spatafora J.W."/>
            <person name="Visel A."/>
            <person name="Grigoriev I.V."/>
        </authorList>
    </citation>
    <scope>NUCLEOTIDE SEQUENCE [LARGE SCALE GENOMIC DNA]</scope>
    <source>
        <strain evidence="14 15">PL171</strain>
    </source>
</reference>
<evidence type="ECO:0000256" key="7">
    <source>
        <dbReference type="ARBA" id="ARBA00023098"/>
    </source>
</evidence>
<dbReference type="InterPro" id="IPR041265">
    <property type="entry name" value="PCC_BT"/>
</dbReference>
<comment type="caution">
    <text evidence="14">The sequence shown here is derived from an EMBL/GenBank/DDBJ whole genome shotgun (WGS) entry which is preliminary data.</text>
</comment>
<accession>A0A1Y2HRS3</accession>
<dbReference type="SUPFAM" id="SSF51230">
    <property type="entry name" value="Single hybrid motif"/>
    <property type="match status" value="1"/>
</dbReference>
<dbReference type="InterPro" id="IPR011053">
    <property type="entry name" value="Single_hybrid_motif"/>
</dbReference>
<dbReference type="PROSITE" id="PS50975">
    <property type="entry name" value="ATP_GRASP"/>
    <property type="match status" value="1"/>
</dbReference>
<dbReference type="InterPro" id="IPR005481">
    <property type="entry name" value="BC-like_N"/>
</dbReference>
<dbReference type="FunFam" id="3.30.470.20:FF:000028">
    <property type="entry name" value="Methylcrotonoyl-CoA carboxylase subunit alpha, mitochondrial"/>
    <property type="match status" value="1"/>
</dbReference>
<dbReference type="InterPro" id="IPR005479">
    <property type="entry name" value="CPAse_ATP-bd"/>
</dbReference>
<proteinExistence type="predicted"/>
<dbReference type="Proteomes" id="UP000193411">
    <property type="component" value="Unassembled WGS sequence"/>
</dbReference>
<evidence type="ECO:0000256" key="6">
    <source>
        <dbReference type="ARBA" id="ARBA00022946"/>
    </source>
</evidence>
<keyword evidence="3" id="KW-0436">Ligase</keyword>
<dbReference type="Gene3D" id="2.40.50.100">
    <property type="match status" value="1"/>
</dbReference>
<dbReference type="AlphaFoldDB" id="A0A1Y2HRS3"/>
<dbReference type="OrthoDB" id="196847at2759"/>
<keyword evidence="6" id="KW-0809">Transit peptide</keyword>
<evidence type="ECO:0000259" key="11">
    <source>
        <dbReference type="PROSITE" id="PS50968"/>
    </source>
</evidence>
<dbReference type="GO" id="GO:0005759">
    <property type="term" value="C:mitochondrial matrix"/>
    <property type="evidence" value="ECO:0007669"/>
    <property type="project" value="UniProtKB-SubCell"/>
</dbReference>
<keyword evidence="9" id="KW-0092">Biotin</keyword>
<dbReference type="SUPFAM" id="SSF52440">
    <property type="entry name" value="PreATP-grasp domain"/>
    <property type="match status" value="1"/>
</dbReference>
<evidence type="ECO:0000313" key="14">
    <source>
        <dbReference type="EMBL" id="ORZ36413.1"/>
    </source>
</evidence>
<evidence type="ECO:0000256" key="2">
    <source>
        <dbReference type="ARBA" id="ARBA00004305"/>
    </source>
</evidence>
<dbReference type="InterPro" id="IPR050856">
    <property type="entry name" value="Biotin_carboxylase_complex"/>
</dbReference>
<dbReference type="FunFam" id="3.40.50.20:FF:000010">
    <property type="entry name" value="Propionyl-CoA carboxylase subunit alpha"/>
    <property type="match status" value="1"/>
</dbReference>
<dbReference type="InterPro" id="IPR000089">
    <property type="entry name" value="Biotin_lipoyl"/>
</dbReference>
<dbReference type="GO" id="GO:0004658">
    <property type="term" value="F:propionyl-CoA carboxylase activity"/>
    <property type="evidence" value="ECO:0007669"/>
    <property type="project" value="TreeGrafter"/>
</dbReference>
<dbReference type="Pfam" id="PF02785">
    <property type="entry name" value="Biotin_carb_C"/>
    <property type="match status" value="1"/>
</dbReference>
<dbReference type="PROSITE" id="PS00867">
    <property type="entry name" value="CPSASE_2"/>
    <property type="match status" value="1"/>
</dbReference>
<dbReference type="PANTHER" id="PTHR18866">
    <property type="entry name" value="CARBOXYLASE:PYRUVATE/ACETYL-COA/PROPIONYL-COA CARBOXYLASE"/>
    <property type="match status" value="1"/>
</dbReference>
<keyword evidence="4 10" id="KW-0547">Nucleotide-binding</keyword>
<sequence length="744" mass="81694">MFSLRSAAAARSAMFRVPTGRFFSSSSVSLRAAATEYPKTFDKILIANRGEIACRVIRTAKKMGIQTVAVYSEADAMAQHVQMADEAVLVGPPPTSQSYLSIPNILSAIKKTGAQAVHPGYGFLSENFHFVEALDKAGVTFIGPSTKSMAMMGDKIESKRIALEAKVNTIPGFQGEVKDLNHALQIANDIGYPLMIKASAGGGGKGMRVVRNDQEVRDNFDLIKSESMASFGDDRLLIERFVDNPRHIEFQLIGDQLGNTVYLPERECSIQRRNQKVIEEAPSPHLDPATRKAMGEQAVALAKRVGYHSAGTVEFLVDQQRNFYFLEMNTRLQVEHPITELVTGYDLVEQMIRVAAGLPITMKQDDVKIHGHAFESRVYAEDPEKFLPSIGTLSYYVEPTTEGVMTPDLAGNDKTKGGLVRCDSGVEEGSEISIYYDPMICKACSWAPTREGAIQVMERALDAYVIKGVTHNIPLIRDVLAKKRFRDGKLSTGFLPEEYPEGFKGHKLEGQSLDQFVCVAAALQAMRVARQHTFSNYPSSYKWDPRPTHTFELEVTPAGKKGKDAKKLVTRTVQVRAAKDGKPGEFEVVVDAAAHPAKWTPVSVDWTPETPIVATKIANAPVAIVSQYSDPVALGFKLQHCGTVFDVKVQTPEQAKLSKFMKPKAEVDESLYLMAPMPGQVVSIDVKEGQKIAAGNPLAIVEAMKMQNVLRATRDVVVKKVLVKKGASVAADEVMIEFEPEKKA</sequence>
<evidence type="ECO:0000259" key="12">
    <source>
        <dbReference type="PROSITE" id="PS50975"/>
    </source>
</evidence>
<dbReference type="CDD" id="cd06850">
    <property type="entry name" value="biotinyl_domain"/>
    <property type="match status" value="1"/>
</dbReference>
<keyword evidence="8" id="KW-0496">Mitochondrion</keyword>
<dbReference type="InterPro" id="IPR011761">
    <property type="entry name" value="ATP-grasp"/>
</dbReference>
<dbReference type="PROSITE" id="PS50979">
    <property type="entry name" value="BC"/>
    <property type="match status" value="1"/>
</dbReference>
<protein>
    <submittedName>
        <fullName evidence="14">Carbamoyl-phosphate synthase L chain, ATP binding domain-domain-containing protein</fullName>
    </submittedName>
</protein>
<dbReference type="InterPro" id="IPR005482">
    <property type="entry name" value="Biotin_COase_C"/>
</dbReference>
<evidence type="ECO:0000256" key="10">
    <source>
        <dbReference type="PROSITE-ProRule" id="PRU00409"/>
    </source>
</evidence>
<dbReference type="InterPro" id="IPR011764">
    <property type="entry name" value="Biotin_carboxylation_dom"/>
</dbReference>
<organism evidence="14 15">
    <name type="scientific">Catenaria anguillulae PL171</name>
    <dbReference type="NCBI Taxonomy" id="765915"/>
    <lineage>
        <taxon>Eukaryota</taxon>
        <taxon>Fungi</taxon>
        <taxon>Fungi incertae sedis</taxon>
        <taxon>Blastocladiomycota</taxon>
        <taxon>Blastocladiomycetes</taxon>
        <taxon>Blastocladiales</taxon>
        <taxon>Catenariaceae</taxon>
        <taxon>Catenaria</taxon>
    </lineage>
</organism>
<evidence type="ECO:0000259" key="13">
    <source>
        <dbReference type="PROSITE" id="PS50979"/>
    </source>
</evidence>
<dbReference type="Gene3D" id="3.30.700.30">
    <property type="match status" value="1"/>
</dbReference>
<keyword evidence="5 10" id="KW-0067">ATP-binding</keyword>
<dbReference type="InterPro" id="IPR011054">
    <property type="entry name" value="Rudment_hybrid_motif"/>
</dbReference>
<evidence type="ECO:0000256" key="4">
    <source>
        <dbReference type="ARBA" id="ARBA00022741"/>
    </source>
</evidence>
<dbReference type="PROSITE" id="PS00866">
    <property type="entry name" value="CPSASE_1"/>
    <property type="match status" value="1"/>
</dbReference>
<evidence type="ECO:0000256" key="3">
    <source>
        <dbReference type="ARBA" id="ARBA00022598"/>
    </source>
</evidence>